<dbReference type="GO" id="GO:0016887">
    <property type="term" value="F:ATP hydrolysis activity"/>
    <property type="evidence" value="ECO:0007669"/>
    <property type="project" value="InterPro"/>
</dbReference>
<dbReference type="SUPFAM" id="SSF81665">
    <property type="entry name" value="Calcium ATPase, transmembrane domain M"/>
    <property type="match status" value="1"/>
</dbReference>
<feature type="transmembrane region" description="Helical" evidence="13">
    <location>
        <begin position="793"/>
        <end position="816"/>
    </location>
</feature>
<dbReference type="EC" id="7.1.2.1" evidence="13"/>
<dbReference type="InterPro" id="IPR059000">
    <property type="entry name" value="ATPase_P-type_domA"/>
</dbReference>
<evidence type="ECO:0000256" key="4">
    <source>
        <dbReference type="ARBA" id="ARBA00022553"/>
    </source>
</evidence>
<evidence type="ECO:0000256" key="5">
    <source>
        <dbReference type="ARBA" id="ARBA00022692"/>
    </source>
</evidence>
<dbReference type="SMART" id="SM00831">
    <property type="entry name" value="Cation_ATPase_N"/>
    <property type="match status" value="1"/>
</dbReference>
<keyword evidence="17" id="KW-1185">Reference proteome</keyword>
<evidence type="ECO:0000313" key="16">
    <source>
        <dbReference type="EMBL" id="ORY05773.1"/>
    </source>
</evidence>
<dbReference type="SFLD" id="SFLDG00002">
    <property type="entry name" value="C1.7:_P-type_atpase_like"/>
    <property type="match status" value="1"/>
</dbReference>
<feature type="region of interest" description="Disordered" evidence="14">
    <location>
        <begin position="1"/>
        <end position="25"/>
    </location>
</feature>
<dbReference type="InterPro" id="IPR023298">
    <property type="entry name" value="ATPase_P-typ_TM_dom_sf"/>
</dbReference>
<feature type="transmembrane region" description="Helical" evidence="13">
    <location>
        <begin position="67"/>
        <end position="86"/>
    </location>
</feature>
<feature type="transmembrane region" description="Helical" evidence="13">
    <location>
        <begin position="638"/>
        <end position="659"/>
    </location>
</feature>
<dbReference type="InterPro" id="IPR008250">
    <property type="entry name" value="ATPase_P-typ_transduc_dom_A_sf"/>
</dbReference>
<dbReference type="STRING" id="1314790.A0A1Y1Z686"/>
<evidence type="ECO:0000313" key="17">
    <source>
        <dbReference type="Proteomes" id="UP000193498"/>
    </source>
</evidence>
<dbReference type="CDD" id="cd02076">
    <property type="entry name" value="P-type_ATPase_H"/>
    <property type="match status" value="1"/>
</dbReference>
<feature type="compositionally biased region" description="Basic and acidic residues" evidence="14">
    <location>
        <begin position="1"/>
        <end position="19"/>
    </location>
</feature>
<evidence type="ECO:0000256" key="10">
    <source>
        <dbReference type="ARBA" id="ARBA00022967"/>
    </source>
</evidence>
<feature type="transmembrane region" description="Helical" evidence="13">
    <location>
        <begin position="696"/>
        <end position="722"/>
    </location>
</feature>
<evidence type="ECO:0000256" key="12">
    <source>
        <dbReference type="ARBA" id="ARBA00023136"/>
    </source>
</evidence>
<dbReference type="InterPro" id="IPR018303">
    <property type="entry name" value="ATPase_P-typ_P_site"/>
</dbReference>
<dbReference type="InterPro" id="IPR001757">
    <property type="entry name" value="P_typ_ATPase"/>
</dbReference>
<keyword evidence="5 13" id="KW-0812">Transmembrane</keyword>
<dbReference type="Pfam" id="PF00122">
    <property type="entry name" value="E1-E2_ATPase"/>
    <property type="match status" value="1"/>
</dbReference>
<keyword evidence="9 13" id="KW-0460">Magnesium</keyword>
<dbReference type="SFLD" id="SFLDF00027">
    <property type="entry name" value="p-type_atpase"/>
    <property type="match status" value="1"/>
</dbReference>
<evidence type="ECO:0000256" key="2">
    <source>
        <dbReference type="ARBA" id="ARBA00004141"/>
    </source>
</evidence>
<feature type="transmembrane region" description="Helical" evidence="13">
    <location>
        <begin position="253"/>
        <end position="273"/>
    </location>
</feature>
<evidence type="ECO:0000256" key="8">
    <source>
        <dbReference type="ARBA" id="ARBA00022840"/>
    </source>
</evidence>
<dbReference type="FunFam" id="2.70.150.10:FF:000042">
    <property type="entry name" value="Plasma membrane ATPase"/>
    <property type="match status" value="1"/>
</dbReference>
<dbReference type="InterPro" id="IPR023299">
    <property type="entry name" value="ATPase_P-typ_cyto_dom_N"/>
</dbReference>
<dbReference type="GO" id="GO:0005886">
    <property type="term" value="C:plasma membrane"/>
    <property type="evidence" value="ECO:0007669"/>
    <property type="project" value="UniProtKB-SubCell"/>
</dbReference>
<evidence type="ECO:0000256" key="11">
    <source>
        <dbReference type="ARBA" id="ARBA00022989"/>
    </source>
</evidence>
<proteinExistence type="inferred from homology"/>
<dbReference type="OrthoDB" id="116380at2759"/>
<name>A0A1Y1Z686_9FUNG</name>
<dbReference type="GO" id="GO:0008553">
    <property type="term" value="F:P-type proton-exporting transporter activity"/>
    <property type="evidence" value="ECO:0007669"/>
    <property type="project" value="UniProtKB-UniRule"/>
</dbReference>
<dbReference type="SUPFAM" id="SSF56784">
    <property type="entry name" value="HAD-like"/>
    <property type="match status" value="1"/>
</dbReference>
<dbReference type="NCBIfam" id="TIGR01647">
    <property type="entry name" value="ATPase-IIIA_H"/>
    <property type="match status" value="1"/>
</dbReference>
<keyword evidence="13" id="KW-0406">Ion transport</keyword>
<dbReference type="SUPFAM" id="SSF81653">
    <property type="entry name" value="Calcium ATPase, transduction domain A"/>
    <property type="match status" value="1"/>
</dbReference>
<dbReference type="EMBL" id="MCFE01000022">
    <property type="protein sequence ID" value="ORY05773.1"/>
    <property type="molecule type" value="Genomic_DNA"/>
</dbReference>
<dbReference type="Gene3D" id="2.70.150.10">
    <property type="entry name" value="Calcium-transporting ATPase, cytoplasmic transduction domain A"/>
    <property type="match status" value="1"/>
</dbReference>
<keyword evidence="10 13" id="KW-1278">Translocase</keyword>
<keyword evidence="12 13" id="KW-0472">Membrane</keyword>
<dbReference type="GO" id="GO:0120029">
    <property type="term" value="P:proton export across plasma membrane"/>
    <property type="evidence" value="ECO:0007669"/>
    <property type="project" value="UniProtKB-UniRule"/>
</dbReference>
<dbReference type="Pfam" id="PF00702">
    <property type="entry name" value="Hydrolase"/>
    <property type="match status" value="1"/>
</dbReference>
<dbReference type="PANTHER" id="PTHR42861">
    <property type="entry name" value="CALCIUM-TRANSPORTING ATPASE"/>
    <property type="match status" value="1"/>
</dbReference>
<dbReference type="Gene3D" id="3.40.50.1000">
    <property type="entry name" value="HAD superfamily/HAD-like"/>
    <property type="match status" value="1"/>
</dbReference>
<evidence type="ECO:0000256" key="1">
    <source>
        <dbReference type="ARBA" id="ARBA00003417"/>
    </source>
</evidence>
<dbReference type="FunFam" id="3.40.50.1000:FF:000211">
    <property type="entry name" value="Plasma membrane ATPase"/>
    <property type="match status" value="1"/>
</dbReference>
<dbReference type="Gene3D" id="3.40.1110.10">
    <property type="entry name" value="Calcium-transporting ATPase, cytoplasmic domain N"/>
    <property type="match status" value="1"/>
</dbReference>
<keyword evidence="11 13" id="KW-1133">Transmembrane helix</keyword>
<dbReference type="InterPro" id="IPR004014">
    <property type="entry name" value="ATPase_P-typ_cation-transptr_N"/>
</dbReference>
<protein>
    <recommendedName>
        <fullName evidence="13">Plasma membrane ATPase</fullName>
        <ecNumber evidence="13">7.1.2.1</ecNumber>
    </recommendedName>
</protein>
<dbReference type="Pfam" id="PF00690">
    <property type="entry name" value="Cation_ATPase_N"/>
    <property type="match status" value="1"/>
</dbReference>
<dbReference type="InterPro" id="IPR023214">
    <property type="entry name" value="HAD_sf"/>
</dbReference>
<gene>
    <name evidence="16" type="ORF">K493DRAFT_296333</name>
</gene>
<dbReference type="InParanoid" id="A0A1Y1Z686"/>
<dbReference type="SFLD" id="SFLDS00003">
    <property type="entry name" value="Haloacid_Dehalogenase"/>
    <property type="match status" value="1"/>
</dbReference>
<evidence type="ECO:0000259" key="15">
    <source>
        <dbReference type="SMART" id="SM00831"/>
    </source>
</evidence>
<evidence type="ECO:0000256" key="13">
    <source>
        <dbReference type="RuleBase" id="RU362083"/>
    </source>
</evidence>
<comment type="function">
    <text evidence="1">The plasma membrane ATPase of plants and fungi is a hydrogen ion pump. The proton gradient it generates drives the active transport of nutrients by H(+)-symport. The resulting external acidification and/or internal alkinization may mediate growth responses.</text>
</comment>
<feature type="domain" description="Cation-transporting P-type ATPase N-terminal" evidence="15">
    <location>
        <begin position="17"/>
        <end position="91"/>
    </location>
</feature>
<feature type="transmembrane region" description="Helical" evidence="13">
    <location>
        <begin position="92"/>
        <end position="111"/>
    </location>
</feature>
<dbReference type="GO" id="GO:0046872">
    <property type="term" value="F:metal ion binding"/>
    <property type="evidence" value="ECO:0007669"/>
    <property type="project" value="UniProtKB-KW"/>
</dbReference>
<feature type="transmembrane region" description="Helical" evidence="13">
    <location>
        <begin position="665"/>
        <end position="684"/>
    </location>
</feature>
<keyword evidence="7 13" id="KW-0547">Nucleotide-binding</keyword>
<feature type="transmembrane region" description="Helical" evidence="13">
    <location>
        <begin position="285"/>
        <end position="307"/>
    </location>
</feature>
<sequence length="888" mass="97656">MSKEEGKKIELEEHAHQEMAEEISPELEDLLHTDPSTGLTTAEVEQRLQQFGRNELIEKKRNPILKFLGYFTGAIAYLIEIAWILSAVVQDWVDFGIIGALLFINAAIGFIEEAKAENALDALRNTLALKTRVWRNGDLIEIEVAELVPGDIIVLRLGDIVPADCRLLGIGVHGEPVEGNLQIDQSALTGESLPVSKGKGATAYSSSIVKQGQQMGVVTKTGEHTFIGRAATLMSNTNEQGHFQKIINKIGNFLVIVTVVLVVIIFIVLMVKSHGQNVLKVLGDVLVLTVAAIPVGLPTVMSVTMAVGAKQLAKKEVIVKRLTAVEEMASVSVLCSDKTGTLTLNELTFDEPWLCKGYSSDDILLYSYMAAEQGANDPIEYAVRTAARSQLEVLKSLGERDTKIPGFKTNSFLPFNPVTKLTQATILNEETGETFKVAKGAPQVIIKLLTVLPVRGLRALGVARTIPGDLEQWELIGMISLLDPPRPDSAETIARCHEMGVSVKMITGDQLIIAKEVAQRLGMQRAILDAHKLVEADAPEEEIVRRCVKADGFAQVIPEHKYRVVELLQEQGLLVGMTGDGVNDAPALKKANVGIAVHGCTDAARSASDIVLLAPGLSTIVDGITTSRAIFQRMRSYALYRITSTIHFLIFFFFVTIIFQWQLRAILLIFIAVLNDAATLVISVDNAQISQKPDKWRIGQLITMSFVLAVFLTAASFAHFFIARDVFHVTSDELETIMYLHISSCPHFVIFSTRLSGFFWENLPSWTFTVAILGTQVFAMLISIFGVPGLTSAIGWGWGFSIIGISLGYFIVLDFVKVMLFRVWSFELTAKLWPTPSRRRKLAQRKIQKETKARIDANTEKVRSAVHAIHAIHLLQSRSSEKATVQVA</sequence>
<accession>A0A1Y1Z686</accession>
<dbReference type="InterPro" id="IPR006534">
    <property type="entry name" value="P-type_ATPase_IIIA"/>
</dbReference>
<feature type="transmembrane region" description="Helical" evidence="13">
    <location>
        <begin position="766"/>
        <end position="787"/>
    </location>
</feature>
<dbReference type="Gene3D" id="1.20.1110.10">
    <property type="entry name" value="Calcium-transporting ATPase, transmembrane domain"/>
    <property type="match status" value="1"/>
</dbReference>
<comment type="similarity">
    <text evidence="3 13">Belongs to the cation transport ATPase (P-type) (TC 3.A.3) family. Type IIIA subfamily.</text>
</comment>
<evidence type="ECO:0000256" key="14">
    <source>
        <dbReference type="SAM" id="MobiDB-lite"/>
    </source>
</evidence>
<comment type="subcellular location">
    <subcellularLocation>
        <location evidence="13">Cell membrane</location>
        <topology evidence="13">Multi-pass membrane protein</topology>
    </subcellularLocation>
    <subcellularLocation>
        <location evidence="2">Membrane</location>
        <topology evidence="2">Multi-pass membrane protein</topology>
    </subcellularLocation>
</comment>
<evidence type="ECO:0000256" key="6">
    <source>
        <dbReference type="ARBA" id="ARBA00022723"/>
    </source>
</evidence>
<reference evidence="16 17" key="1">
    <citation type="submission" date="2016-07" db="EMBL/GenBank/DDBJ databases">
        <title>Pervasive Adenine N6-methylation of Active Genes in Fungi.</title>
        <authorList>
            <consortium name="DOE Joint Genome Institute"/>
            <person name="Mondo S.J."/>
            <person name="Dannebaum R.O."/>
            <person name="Kuo R.C."/>
            <person name="Labutti K."/>
            <person name="Haridas S."/>
            <person name="Kuo A."/>
            <person name="Salamov A."/>
            <person name="Ahrendt S.R."/>
            <person name="Lipzen A."/>
            <person name="Sullivan W."/>
            <person name="Andreopoulos W.B."/>
            <person name="Clum A."/>
            <person name="Lindquist E."/>
            <person name="Daum C."/>
            <person name="Ramamoorthy G.K."/>
            <person name="Gryganskyi A."/>
            <person name="Culley D."/>
            <person name="Magnuson J.K."/>
            <person name="James T.Y."/>
            <person name="O'Malley M.A."/>
            <person name="Stajich J.E."/>
            <person name="Spatafora J.W."/>
            <person name="Visel A."/>
            <person name="Grigoriev I.V."/>
        </authorList>
    </citation>
    <scope>NUCLEOTIDE SEQUENCE [LARGE SCALE GENOMIC DNA]</scope>
    <source>
        <strain evidence="16 17">CBS 931.73</strain>
    </source>
</reference>
<evidence type="ECO:0000256" key="3">
    <source>
        <dbReference type="ARBA" id="ARBA00008804"/>
    </source>
</evidence>
<dbReference type="AlphaFoldDB" id="A0A1Y1Z686"/>
<evidence type="ECO:0000256" key="7">
    <source>
        <dbReference type="ARBA" id="ARBA00022741"/>
    </source>
</evidence>
<keyword evidence="8 13" id="KW-0067">ATP-binding</keyword>
<keyword evidence="13" id="KW-0813">Transport</keyword>
<comment type="catalytic activity">
    <reaction evidence="13">
        <text>ATP + H2O + H(+)(in) = ADP + phosphate + 2 H(+)(out)</text>
        <dbReference type="Rhea" id="RHEA:20852"/>
        <dbReference type="ChEBI" id="CHEBI:15377"/>
        <dbReference type="ChEBI" id="CHEBI:15378"/>
        <dbReference type="ChEBI" id="CHEBI:30616"/>
        <dbReference type="ChEBI" id="CHEBI:43474"/>
        <dbReference type="ChEBI" id="CHEBI:456216"/>
        <dbReference type="EC" id="7.1.2.1"/>
    </reaction>
</comment>
<dbReference type="InterPro" id="IPR044492">
    <property type="entry name" value="P_typ_ATPase_HD_dom"/>
</dbReference>
<dbReference type="PRINTS" id="PR00120">
    <property type="entry name" value="HATPASE"/>
</dbReference>
<dbReference type="PROSITE" id="PS00154">
    <property type="entry name" value="ATPASE_E1_E2"/>
    <property type="match status" value="1"/>
</dbReference>
<comment type="caution">
    <text evidence="16">The sequence shown here is derived from an EMBL/GenBank/DDBJ whole genome shotgun (WGS) entry which is preliminary data.</text>
</comment>
<evidence type="ECO:0000256" key="9">
    <source>
        <dbReference type="ARBA" id="ARBA00022842"/>
    </source>
</evidence>
<keyword evidence="13" id="KW-0375">Hydrogen ion transport</keyword>
<dbReference type="InterPro" id="IPR036412">
    <property type="entry name" value="HAD-like_sf"/>
</dbReference>
<dbReference type="PRINTS" id="PR00119">
    <property type="entry name" value="CATATPASE"/>
</dbReference>
<dbReference type="GO" id="GO:0005524">
    <property type="term" value="F:ATP binding"/>
    <property type="evidence" value="ECO:0007669"/>
    <property type="project" value="UniProtKB-UniRule"/>
</dbReference>
<organism evidence="16 17">
    <name type="scientific">Basidiobolus meristosporus CBS 931.73</name>
    <dbReference type="NCBI Taxonomy" id="1314790"/>
    <lineage>
        <taxon>Eukaryota</taxon>
        <taxon>Fungi</taxon>
        <taxon>Fungi incertae sedis</taxon>
        <taxon>Zoopagomycota</taxon>
        <taxon>Entomophthoromycotina</taxon>
        <taxon>Basidiobolomycetes</taxon>
        <taxon>Basidiobolales</taxon>
        <taxon>Basidiobolaceae</taxon>
        <taxon>Basidiobolus</taxon>
    </lineage>
</organism>
<dbReference type="NCBIfam" id="TIGR01494">
    <property type="entry name" value="ATPase_P-type"/>
    <property type="match status" value="2"/>
</dbReference>
<dbReference type="Proteomes" id="UP000193498">
    <property type="component" value="Unassembled WGS sequence"/>
</dbReference>
<keyword evidence="6" id="KW-0479">Metal-binding</keyword>
<keyword evidence="4" id="KW-0597">Phosphoprotein</keyword>